<dbReference type="Gene3D" id="3.30.420.40">
    <property type="match status" value="2"/>
</dbReference>
<dbReference type="PANTHER" id="PTHR43095">
    <property type="entry name" value="SUGAR KINASE"/>
    <property type="match status" value="1"/>
</dbReference>
<keyword evidence="2 4" id="KW-0808">Transferase</keyword>
<dbReference type="PROSITE" id="PS00445">
    <property type="entry name" value="FGGY_KINASES_2"/>
    <property type="match status" value="1"/>
</dbReference>
<dbReference type="GO" id="GO:0016301">
    <property type="term" value="F:kinase activity"/>
    <property type="evidence" value="ECO:0007669"/>
    <property type="project" value="UniProtKB-KW"/>
</dbReference>
<dbReference type="Pfam" id="PF02782">
    <property type="entry name" value="FGGY_C"/>
    <property type="match status" value="1"/>
</dbReference>
<dbReference type="CDD" id="cd00366">
    <property type="entry name" value="ASKHA_NBD_FGGY"/>
    <property type="match status" value="1"/>
</dbReference>
<gene>
    <name evidence="7" type="ORF">BOO71_0011893</name>
</gene>
<evidence type="ECO:0000259" key="5">
    <source>
        <dbReference type="Pfam" id="PF00370"/>
    </source>
</evidence>
<dbReference type="Pfam" id="PF00370">
    <property type="entry name" value="FGGY_N"/>
    <property type="match status" value="1"/>
</dbReference>
<evidence type="ECO:0000256" key="1">
    <source>
        <dbReference type="ARBA" id="ARBA00009156"/>
    </source>
</evidence>
<proteinExistence type="inferred from homology"/>
<dbReference type="GO" id="GO:0005975">
    <property type="term" value="P:carbohydrate metabolic process"/>
    <property type="evidence" value="ECO:0007669"/>
    <property type="project" value="InterPro"/>
</dbReference>
<dbReference type="InterPro" id="IPR050406">
    <property type="entry name" value="FGGY_Carb_Kinase"/>
</dbReference>
<evidence type="ECO:0000313" key="7">
    <source>
        <dbReference type="EMBL" id="OLV16421.1"/>
    </source>
</evidence>
<feature type="domain" description="Carbohydrate kinase FGGY N-terminal" evidence="5">
    <location>
        <begin position="6"/>
        <end position="248"/>
    </location>
</feature>
<dbReference type="InterPro" id="IPR043129">
    <property type="entry name" value="ATPase_NBD"/>
</dbReference>
<dbReference type="PANTHER" id="PTHR43095:SF5">
    <property type="entry name" value="XYLULOSE KINASE"/>
    <property type="match status" value="1"/>
</dbReference>
<name>A0A1U7NU37_9DEIO</name>
<evidence type="ECO:0000256" key="3">
    <source>
        <dbReference type="ARBA" id="ARBA00022777"/>
    </source>
</evidence>
<accession>A0A1U7NU37</accession>
<evidence type="ECO:0000259" key="6">
    <source>
        <dbReference type="Pfam" id="PF02782"/>
    </source>
</evidence>
<dbReference type="STRING" id="249408.BOO71_0011893"/>
<evidence type="ECO:0000256" key="4">
    <source>
        <dbReference type="RuleBase" id="RU003733"/>
    </source>
</evidence>
<dbReference type="GO" id="GO:0016773">
    <property type="term" value="F:phosphotransferase activity, alcohol group as acceptor"/>
    <property type="evidence" value="ECO:0007669"/>
    <property type="project" value="InterPro"/>
</dbReference>
<reference evidence="7 8" key="1">
    <citation type="submission" date="2017-01" db="EMBL/GenBank/DDBJ databases">
        <title>Genome Analysis of Deinococcus marmoris KOPRI26562.</title>
        <authorList>
            <person name="Kim J.H."/>
            <person name="Oh H.-M."/>
        </authorList>
    </citation>
    <scope>NUCLEOTIDE SEQUENCE [LARGE SCALE GENOMIC DNA]</scope>
    <source>
        <strain evidence="7 8">KOPRI26562</strain>
    </source>
</reference>
<dbReference type="AlphaFoldDB" id="A0A1U7NU37"/>
<dbReference type="Proteomes" id="UP000186607">
    <property type="component" value="Unassembled WGS sequence"/>
</dbReference>
<feature type="domain" description="Carbohydrate kinase FGGY C-terminal" evidence="6">
    <location>
        <begin position="282"/>
        <end position="441"/>
    </location>
</feature>
<dbReference type="EMBL" id="MSTI01000142">
    <property type="protein sequence ID" value="OLV16421.1"/>
    <property type="molecule type" value="Genomic_DNA"/>
</dbReference>
<dbReference type="InterPro" id="IPR018485">
    <property type="entry name" value="FGGY_C"/>
</dbReference>
<dbReference type="InterPro" id="IPR018483">
    <property type="entry name" value="Carb_kinase_FGGY_CS"/>
</dbReference>
<dbReference type="SUPFAM" id="SSF53067">
    <property type="entry name" value="Actin-like ATPase domain"/>
    <property type="match status" value="2"/>
</dbReference>
<keyword evidence="3 4" id="KW-0418">Kinase</keyword>
<dbReference type="OrthoDB" id="9805576at2"/>
<sequence>MSAPLMLCLDLGTSVIKAGVLDAAGTLLTLATTPTPMHQPAPGVAEQDAEGLYAGALRVLREVVEQVPGRGIAALCVSGQMGGVMALDAAGGALSPWFPSTLDRRYQADLDEIWNAESDWLPQRIGARPISAPRLRWWRREQPEMARRIAKLSTLAGYVVGRLSAQTAEAAFIDPTYLTWFGVAHTARRDWDADLLAAFGVSPDQVPRVVNASDVVGHLSAAAAAQTGLLAGVPIFAGVGDSAAGFLGAGLSDPASALDIAGSYSVFTQYQRGYPTDPTLTLQPIASPLGPDDWYALMYINGSGLTHRWFVNEFGGGDYPALDAHASALPPNRGLYFSPHALGRACPDTPALKGGWHGLTLTHRPAHLYRALLEAVAYEFSGAVRHLGSLSARLPLREVTVMGGGAVSALWNGIKADVLNVPYLTLSSTEVTLRGLALVAAQGLGLHHDLRAACRADVQAGVVATPSLERHHEYAVLEAEYHRWLAEYTHLCEKLANAPALALSRPRCQE</sequence>
<dbReference type="InterPro" id="IPR000577">
    <property type="entry name" value="Carb_kinase_FGGY"/>
</dbReference>
<evidence type="ECO:0000313" key="8">
    <source>
        <dbReference type="Proteomes" id="UP000186607"/>
    </source>
</evidence>
<comment type="caution">
    <text evidence="7">The sequence shown here is derived from an EMBL/GenBank/DDBJ whole genome shotgun (WGS) entry which is preliminary data.</text>
</comment>
<dbReference type="RefSeq" id="WP_075835494.1">
    <property type="nucleotide sequence ID" value="NZ_MSTI01000142.1"/>
</dbReference>
<organism evidence="7 8">
    <name type="scientific">Deinococcus marmoris</name>
    <dbReference type="NCBI Taxonomy" id="249408"/>
    <lineage>
        <taxon>Bacteria</taxon>
        <taxon>Thermotogati</taxon>
        <taxon>Deinococcota</taxon>
        <taxon>Deinococci</taxon>
        <taxon>Deinococcales</taxon>
        <taxon>Deinococcaceae</taxon>
        <taxon>Deinococcus</taxon>
    </lineage>
</organism>
<comment type="similarity">
    <text evidence="1 4">Belongs to the FGGY kinase family.</text>
</comment>
<dbReference type="InterPro" id="IPR018484">
    <property type="entry name" value="FGGY_N"/>
</dbReference>
<dbReference type="PIRSF" id="PIRSF000538">
    <property type="entry name" value="GlpK"/>
    <property type="match status" value="1"/>
</dbReference>
<evidence type="ECO:0000256" key="2">
    <source>
        <dbReference type="ARBA" id="ARBA00022679"/>
    </source>
</evidence>
<protein>
    <submittedName>
        <fullName evidence="7">Xylulose kinase</fullName>
    </submittedName>
</protein>
<keyword evidence="8" id="KW-1185">Reference proteome</keyword>